<reference evidence="6 7" key="1">
    <citation type="submission" date="2015-12" db="EMBL/GenBank/DDBJ databases">
        <title>Serinicoccus chungangenesis strain CD08_5 genome sequencing and assembly.</title>
        <authorList>
            <person name="Chander A.M."/>
            <person name="Kaur G."/>
            <person name="Nair G.R."/>
            <person name="Dhawan D.K."/>
            <person name="Kochhar R.K."/>
            <person name="Mayilraj S."/>
            <person name="Bhadada S.K."/>
        </authorList>
    </citation>
    <scope>NUCLEOTIDE SEQUENCE [LARGE SCALE GENOMIC DNA]</scope>
    <source>
        <strain evidence="6 7">CD08_5</strain>
    </source>
</reference>
<evidence type="ECO:0000259" key="5">
    <source>
        <dbReference type="PROSITE" id="PS50977"/>
    </source>
</evidence>
<dbReference type="GO" id="GO:0003677">
    <property type="term" value="F:DNA binding"/>
    <property type="evidence" value="ECO:0007669"/>
    <property type="project" value="UniProtKB-UniRule"/>
</dbReference>
<sequence length="206" mass="23062">MDQMTMRSLGRDLGVEAMALYRYVSGREDLLEAVVESLLDGLIKRVEAAETTSWQEYLQHVAHEIRHMALAHPTAFPLVVSRHPAAPWLRPPLRDIAMVEHLLATLCERGFSDDQAVDTYKAFTSFLVGSLLLEVSTKTENVAAVEEPMNEGSADIPEQDTVEDVDLGQAPHVVRMRDRLSQDHSEAEFETGLESLLNRIENTVSH</sequence>
<comment type="caution">
    <text evidence="6">The sequence shown here is derived from an EMBL/GenBank/DDBJ whole genome shotgun (WGS) entry which is preliminary data.</text>
</comment>
<dbReference type="EMBL" id="LQBL01000004">
    <property type="protein sequence ID" value="KUG57632.1"/>
    <property type="molecule type" value="Genomic_DNA"/>
</dbReference>
<dbReference type="SUPFAM" id="SSF48498">
    <property type="entry name" value="Tetracyclin repressor-like, C-terminal domain"/>
    <property type="match status" value="1"/>
</dbReference>
<feature type="DNA-binding region" description="H-T-H motif" evidence="4">
    <location>
        <begin position="5"/>
        <end position="24"/>
    </location>
</feature>
<evidence type="ECO:0000256" key="2">
    <source>
        <dbReference type="ARBA" id="ARBA00023125"/>
    </source>
</evidence>
<dbReference type="InterPro" id="IPR001647">
    <property type="entry name" value="HTH_TetR"/>
</dbReference>
<dbReference type="InterPro" id="IPR009057">
    <property type="entry name" value="Homeodomain-like_sf"/>
</dbReference>
<evidence type="ECO:0000256" key="4">
    <source>
        <dbReference type="PROSITE-ProRule" id="PRU00335"/>
    </source>
</evidence>
<evidence type="ECO:0000256" key="1">
    <source>
        <dbReference type="ARBA" id="ARBA00023015"/>
    </source>
</evidence>
<keyword evidence="2 4" id="KW-0238">DNA-binding</keyword>
<accession>A0A0W8ICX5</accession>
<keyword evidence="1" id="KW-0805">Transcription regulation</keyword>
<feature type="domain" description="HTH tetR-type" evidence="5">
    <location>
        <begin position="1"/>
        <end position="42"/>
    </location>
</feature>
<name>A0A0W8ICX5_9MICO</name>
<dbReference type="GO" id="GO:0045892">
    <property type="term" value="P:negative regulation of DNA-templated transcription"/>
    <property type="evidence" value="ECO:0007669"/>
    <property type="project" value="InterPro"/>
</dbReference>
<protein>
    <submittedName>
        <fullName evidence="6">TetR family transcriptional regulator</fullName>
    </submittedName>
</protein>
<keyword evidence="7" id="KW-1185">Reference proteome</keyword>
<dbReference type="InterPro" id="IPR004111">
    <property type="entry name" value="Repressor_TetR_C"/>
</dbReference>
<dbReference type="SUPFAM" id="SSF46689">
    <property type="entry name" value="Homeodomain-like"/>
    <property type="match status" value="1"/>
</dbReference>
<dbReference type="Gene3D" id="1.10.357.10">
    <property type="entry name" value="Tetracycline Repressor, domain 2"/>
    <property type="match status" value="1"/>
</dbReference>
<keyword evidence="3" id="KW-0804">Transcription</keyword>
<dbReference type="AlphaFoldDB" id="A0A0W8ICX5"/>
<evidence type="ECO:0000313" key="7">
    <source>
        <dbReference type="Proteomes" id="UP000054837"/>
    </source>
</evidence>
<dbReference type="Gene3D" id="1.10.10.60">
    <property type="entry name" value="Homeodomain-like"/>
    <property type="match status" value="1"/>
</dbReference>
<dbReference type="InterPro" id="IPR036271">
    <property type="entry name" value="Tet_transcr_reg_TetR-rel_C_sf"/>
</dbReference>
<dbReference type="PROSITE" id="PS50977">
    <property type="entry name" value="HTH_TETR_2"/>
    <property type="match status" value="1"/>
</dbReference>
<evidence type="ECO:0000256" key="3">
    <source>
        <dbReference type="ARBA" id="ARBA00023163"/>
    </source>
</evidence>
<evidence type="ECO:0000313" key="6">
    <source>
        <dbReference type="EMBL" id="KUG57632.1"/>
    </source>
</evidence>
<organism evidence="6 7">
    <name type="scientific">Serinicoccus chungangensis</name>
    <dbReference type="NCBI Taxonomy" id="767452"/>
    <lineage>
        <taxon>Bacteria</taxon>
        <taxon>Bacillati</taxon>
        <taxon>Actinomycetota</taxon>
        <taxon>Actinomycetes</taxon>
        <taxon>Micrococcales</taxon>
        <taxon>Ornithinimicrobiaceae</taxon>
        <taxon>Serinicoccus</taxon>
    </lineage>
</organism>
<dbReference type="Pfam" id="PF02909">
    <property type="entry name" value="TetR_C_1"/>
    <property type="match status" value="1"/>
</dbReference>
<proteinExistence type="predicted"/>
<gene>
    <name evidence="6" type="ORF">AVL62_16010</name>
</gene>
<dbReference type="Proteomes" id="UP000054837">
    <property type="component" value="Unassembled WGS sequence"/>
</dbReference>
<dbReference type="STRING" id="767452.AVL62_16010"/>